<comment type="caution">
    <text evidence="1">The sequence shown here is derived from an EMBL/GenBank/DDBJ whole genome shotgun (WGS) entry which is preliminary data.</text>
</comment>
<reference evidence="1 2" key="2">
    <citation type="journal article" date="2022" name="Mol. Ecol. Resour.">
        <title>The genomes of chicory, endive, great burdock and yacon provide insights into Asteraceae paleo-polyploidization history and plant inulin production.</title>
        <authorList>
            <person name="Fan W."/>
            <person name="Wang S."/>
            <person name="Wang H."/>
            <person name="Wang A."/>
            <person name="Jiang F."/>
            <person name="Liu H."/>
            <person name="Zhao H."/>
            <person name="Xu D."/>
            <person name="Zhang Y."/>
        </authorList>
    </citation>
    <scope>NUCLEOTIDE SEQUENCE [LARGE SCALE GENOMIC DNA]</scope>
    <source>
        <strain evidence="2">cv. Punajuju</strain>
        <tissue evidence="1">Leaves</tissue>
    </source>
</reference>
<dbReference type="Proteomes" id="UP001055811">
    <property type="component" value="Linkage Group LG09"/>
</dbReference>
<reference evidence="2" key="1">
    <citation type="journal article" date="2022" name="Mol. Ecol. Resour.">
        <title>The genomes of chicory, endive, great burdock and yacon provide insights into Asteraceae palaeo-polyploidization history and plant inulin production.</title>
        <authorList>
            <person name="Fan W."/>
            <person name="Wang S."/>
            <person name="Wang H."/>
            <person name="Wang A."/>
            <person name="Jiang F."/>
            <person name="Liu H."/>
            <person name="Zhao H."/>
            <person name="Xu D."/>
            <person name="Zhang Y."/>
        </authorList>
    </citation>
    <scope>NUCLEOTIDE SEQUENCE [LARGE SCALE GENOMIC DNA]</scope>
    <source>
        <strain evidence="2">cv. Punajuju</strain>
    </source>
</reference>
<evidence type="ECO:0000313" key="2">
    <source>
        <dbReference type="Proteomes" id="UP001055811"/>
    </source>
</evidence>
<evidence type="ECO:0000313" key="1">
    <source>
        <dbReference type="EMBL" id="KAI3691526.1"/>
    </source>
</evidence>
<proteinExistence type="predicted"/>
<keyword evidence="2" id="KW-1185">Reference proteome</keyword>
<accession>A0ACB8Z2D5</accession>
<protein>
    <submittedName>
        <fullName evidence="1">Uncharacterized protein</fullName>
    </submittedName>
</protein>
<dbReference type="EMBL" id="CM042017">
    <property type="protein sequence ID" value="KAI3691526.1"/>
    <property type="molecule type" value="Genomic_DNA"/>
</dbReference>
<name>A0ACB8Z2D5_CICIN</name>
<organism evidence="1 2">
    <name type="scientific">Cichorium intybus</name>
    <name type="common">Chicory</name>
    <dbReference type="NCBI Taxonomy" id="13427"/>
    <lineage>
        <taxon>Eukaryota</taxon>
        <taxon>Viridiplantae</taxon>
        <taxon>Streptophyta</taxon>
        <taxon>Embryophyta</taxon>
        <taxon>Tracheophyta</taxon>
        <taxon>Spermatophyta</taxon>
        <taxon>Magnoliopsida</taxon>
        <taxon>eudicotyledons</taxon>
        <taxon>Gunneridae</taxon>
        <taxon>Pentapetalae</taxon>
        <taxon>asterids</taxon>
        <taxon>campanulids</taxon>
        <taxon>Asterales</taxon>
        <taxon>Asteraceae</taxon>
        <taxon>Cichorioideae</taxon>
        <taxon>Cichorieae</taxon>
        <taxon>Cichoriinae</taxon>
        <taxon>Cichorium</taxon>
    </lineage>
</organism>
<gene>
    <name evidence="1" type="ORF">L2E82_49889</name>
</gene>
<sequence>MLERRGLDDVDGVRFLHLERLGSLAVVVSRSGGWVVAGTCRWVGGAWIDVEFGVASPLPNVEEWWGWIQVAGGDGASGGGRWSVLRAIIVAGDDGVTGEETSSEEQTFAGVDVGVIGLRCSASCVCDEVP</sequence>